<accession>A0ABW4N162</accession>
<protein>
    <recommendedName>
        <fullName evidence="4">Stress-induced protein</fullName>
    </recommendedName>
</protein>
<sequence>MADNDKLQSEGRDENAAQPLDAARKNAGAERYPSVDQHDAVERTGRSEQVTGEGRTFSTPRQNEHEGMGDATTDGEDVPHSANDGRLGPGGDPVEGKP</sequence>
<gene>
    <name evidence="2" type="ORF">ACFSC0_09255</name>
</gene>
<evidence type="ECO:0000313" key="2">
    <source>
        <dbReference type="EMBL" id="MFD1783577.1"/>
    </source>
</evidence>
<proteinExistence type="predicted"/>
<reference evidence="3" key="1">
    <citation type="journal article" date="2019" name="Int. J. Syst. Evol. Microbiol.">
        <title>The Global Catalogue of Microorganisms (GCM) 10K type strain sequencing project: providing services to taxonomists for standard genome sequencing and annotation.</title>
        <authorList>
            <consortium name="The Broad Institute Genomics Platform"/>
            <consortium name="The Broad Institute Genome Sequencing Center for Infectious Disease"/>
            <person name="Wu L."/>
            <person name="Ma J."/>
        </authorList>
    </citation>
    <scope>NUCLEOTIDE SEQUENCE [LARGE SCALE GENOMIC DNA]</scope>
    <source>
        <strain evidence="3">DFY28</strain>
    </source>
</reference>
<organism evidence="2 3">
    <name type="scientific">Phenylobacterium terrae</name>
    <dbReference type="NCBI Taxonomy" id="2665495"/>
    <lineage>
        <taxon>Bacteria</taxon>
        <taxon>Pseudomonadati</taxon>
        <taxon>Pseudomonadota</taxon>
        <taxon>Alphaproteobacteria</taxon>
        <taxon>Caulobacterales</taxon>
        <taxon>Caulobacteraceae</taxon>
        <taxon>Phenylobacterium</taxon>
    </lineage>
</organism>
<name>A0ABW4N162_9CAUL</name>
<feature type="compositionally biased region" description="Gly residues" evidence="1">
    <location>
        <begin position="87"/>
        <end position="98"/>
    </location>
</feature>
<evidence type="ECO:0000256" key="1">
    <source>
        <dbReference type="SAM" id="MobiDB-lite"/>
    </source>
</evidence>
<comment type="caution">
    <text evidence="2">The sequence shown here is derived from an EMBL/GenBank/DDBJ whole genome shotgun (WGS) entry which is preliminary data.</text>
</comment>
<keyword evidence="3" id="KW-1185">Reference proteome</keyword>
<dbReference type="RefSeq" id="WP_377283229.1">
    <property type="nucleotide sequence ID" value="NZ_JBHRSI010000008.1"/>
</dbReference>
<feature type="compositionally biased region" description="Basic and acidic residues" evidence="1">
    <location>
        <begin position="1"/>
        <end position="15"/>
    </location>
</feature>
<evidence type="ECO:0000313" key="3">
    <source>
        <dbReference type="Proteomes" id="UP001597237"/>
    </source>
</evidence>
<dbReference type="Proteomes" id="UP001597237">
    <property type="component" value="Unassembled WGS sequence"/>
</dbReference>
<feature type="compositionally biased region" description="Basic and acidic residues" evidence="1">
    <location>
        <begin position="36"/>
        <end position="46"/>
    </location>
</feature>
<evidence type="ECO:0008006" key="4">
    <source>
        <dbReference type="Google" id="ProtNLM"/>
    </source>
</evidence>
<dbReference type="EMBL" id="JBHUEY010000001">
    <property type="protein sequence ID" value="MFD1783577.1"/>
    <property type="molecule type" value="Genomic_DNA"/>
</dbReference>
<feature type="region of interest" description="Disordered" evidence="1">
    <location>
        <begin position="1"/>
        <end position="98"/>
    </location>
</feature>